<dbReference type="SMART" id="SM00401">
    <property type="entry name" value="ZnF_GATA"/>
    <property type="match status" value="1"/>
</dbReference>
<feature type="domain" description="PHD-type" evidence="6">
    <location>
        <begin position="182"/>
        <end position="234"/>
    </location>
</feature>
<dbReference type="CDD" id="cd15571">
    <property type="entry name" value="ePHD"/>
    <property type="match status" value="1"/>
</dbReference>
<feature type="region of interest" description="Disordered" evidence="5">
    <location>
        <begin position="583"/>
        <end position="638"/>
    </location>
</feature>
<dbReference type="SUPFAM" id="SSF46689">
    <property type="entry name" value="Homeodomain-like"/>
    <property type="match status" value="1"/>
</dbReference>
<evidence type="ECO:0000256" key="4">
    <source>
        <dbReference type="PROSITE-ProRule" id="PRU00146"/>
    </source>
</evidence>
<dbReference type="GO" id="GO:0036205">
    <property type="term" value="P:histone catabolic process"/>
    <property type="evidence" value="ECO:0007669"/>
    <property type="project" value="TreeGrafter"/>
</dbReference>
<evidence type="ECO:0000256" key="5">
    <source>
        <dbReference type="SAM" id="MobiDB-lite"/>
    </source>
</evidence>
<dbReference type="InterPro" id="IPR009057">
    <property type="entry name" value="Homeodomain-like_sf"/>
</dbReference>
<dbReference type="Pfam" id="PF01426">
    <property type="entry name" value="BAH"/>
    <property type="match status" value="1"/>
</dbReference>
<dbReference type="GO" id="GO:0048189">
    <property type="term" value="C:Lid2 complex"/>
    <property type="evidence" value="ECO:0007669"/>
    <property type="project" value="TreeGrafter"/>
</dbReference>
<dbReference type="Gene3D" id="1.10.10.60">
    <property type="entry name" value="Homeodomain-like"/>
    <property type="match status" value="1"/>
</dbReference>
<name>V2Y7B6_MONRO</name>
<evidence type="ECO:0000313" key="11">
    <source>
        <dbReference type="Proteomes" id="UP000017559"/>
    </source>
</evidence>
<reference evidence="10 11" key="1">
    <citation type="journal article" date="2014" name="BMC Genomics">
        <title>Genome and secretome analysis of the hemibiotrophic fungal pathogen, Moniliophthora roreri, which causes frosty pod rot disease of cacao: mechanisms of the biotrophic and necrotrophic phases.</title>
        <authorList>
            <person name="Meinhardt L.W."/>
            <person name="Costa G.G.L."/>
            <person name="Thomazella D.P.T."/>
            <person name="Teixeira P.J.P.L."/>
            <person name="Carazzolle M.F."/>
            <person name="Schuster S.C."/>
            <person name="Carlson J.E."/>
            <person name="Guiltinan M.J."/>
            <person name="Mieczkowski P."/>
            <person name="Farmer A."/>
            <person name="Ramaraj T."/>
            <person name="Crozier J."/>
            <person name="Davis R.E."/>
            <person name="Shao J."/>
            <person name="Melnick R.L."/>
            <person name="Pereira G.A.G."/>
            <person name="Bailey B.A."/>
        </authorList>
    </citation>
    <scope>NUCLEOTIDE SEQUENCE [LARGE SCALE GENOMIC DNA]</scope>
    <source>
        <strain evidence="10 11">MCA 2997</strain>
    </source>
</reference>
<proteinExistence type="predicted"/>
<evidence type="ECO:0000256" key="1">
    <source>
        <dbReference type="ARBA" id="ARBA00022723"/>
    </source>
</evidence>
<dbReference type="GO" id="GO:0008270">
    <property type="term" value="F:zinc ion binding"/>
    <property type="evidence" value="ECO:0007669"/>
    <property type="project" value="UniProtKB-KW"/>
</dbReference>
<dbReference type="InterPro" id="IPR043151">
    <property type="entry name" value="BAH_sf"/>
</dbReference>
<protein>
    <submittedName>
        <fullName evidence="10">Uncharacterized protein</fullName>
    </submittedName>
</protein>
<dbReference type="KEGG" id="mrr:Moror_1972"/>
<dbReference type="Proteomes" id="UP000017559">
    <property type="component" value="Unassembled WGS sequence"/>
</dbReference>
<dbReference type="GO" id="GO:0004842">
    <property type="term" value="F:ubiquitin-protein transferase activity"/>
    <property type="evidence" value="ECO:0007669"/>
    <property type="project" value="TreeGrafter"/>
</dbReference>
<comment type="caution">
    <text evidence="10">The sequence shown here is derived from an EMBL/GenBank/DDBJ whole genome shotgun (WGS) entry which is preliminary data.</text>
</comment>
<dbReference type="SUPFAM" id="SSF57903">
    <property type="entry name" value="FYVE/PHD zinc finger"/>
    <property type="match status" value="2"/>
</dbReference>
<dbReference type="PROSITE" id="PS51805">
    <property type="entry name" value="EPHD"/>
    <property type="match status" value="1"/>
</dbReference>
<feature type="domain" description="PHD-type" evidence="9">
    <location>
        <begin position="697"/>
        <end position="822"/>
    </location>
</feature>
<sequence>MEKEKEKEWEKYPVYLKNGQQVRVNDHVYCAPSWTIRDGTPYSVARIMEFLRPEVSSDQDEYAYTRVRLAWYYRPSDVSDRPVNDSRLLLAAIYSEVCDINQIRGKCFVIHRDKISDLAGWKKRPDRFYFMRLFDPYIKKEFEVIQSGDVRNVPENVRQTLIERYEYVVAEKEVIPDLTDQIRLCETCEVWCPTPDSVQCDRCKKYFHMRCVQPPLLAKPSRGYGWTCAPCSRRHEEQLDPSTSTAATGTGATTRNSNNAKAAPVTNKSNAPAPRGRGRPRKDRTQAEKEENLVVKHFKMWPFRYFGQFTVAEDTLDPEDLIFPRAATRVGPKYQPVFPEFGSKHMGPDEERGEDKTIEILSALHDFTSAEKKHLASITPKNSTYRTGLHGVDFLTEAIRQISDASMNGKPLGSVTLKSIEGGRMEKWKTHPTKFYTDPEWTDHEKEVFEEAIAMYGAELRAVRDEIVVKSMPEVVRYYGWWKNMKLGQEHAQLREHGPPPMPSYVKYASASNKSQTIGQSEDDEGSVISAIPPSKPPSCGACRTKESKVWWKAPKGLQSNLLCDTCGTNWRKYADLNVRPVREESVPRKATSSSAENGNGSGKGEKREGTPLAGPAGKRVKTSSSTQSTPPPASNVPQIKCSACAKNGPVGKVLKCSMCGFQCHAASCGATITPSDVDKWQCDLCRNVEAQEASIYHDCLLCPRSHSDKNTRPDSFLRACKPTEGQGWAHVLCSVFIPEVLFTDSGHLKSVEGISTIPISRWTSRCSICRDKEGAVVKCWHCNKEFHVTCAWNAGYKFGFDVQPVKSSRRDSTTTITFQGESGLMSPVIMCKDHDHGKRRLYSICETDEGGESVLQVYCRAYKQASVISTHGLLRKARRLDQILNIPTEATMVAAADSSVDNMECIRCGTQFTPAFYPADDGSGGWVCHCCNFKAPTVAMEVSPPLTPVEELMSGVQATVMEGTDAGLDTTTSTAATT</sequence>
<dbReference type="InterPro" id="IPR001025">
    <property type="entry name" value="BAH_dom"/>
</dbReference>
<dbReference type="PROSITE" id="PS50016">
    <property type="entry name" value="ZF_PHD_2"/>
    <property type="match status" value="1"/>
</dbReference>
<dbReference type="PANTHER" id="PTHR47672:SF1">
    <property type="entry name" value="E3 UBIQUITIN-PROTEIN LIGASE SNT2"/>
    <property type="match status" value="1"/>
</dbReference>
<feature type="domain" description="SANT" evidence="8">
    <location>
        <begin position="438"/>
        <end position="486"/>
    </location>
</feature>
<feature type="region of interest" description="Disordered" evidence="5">
    <location>
        <begin position="237"/>
        <end position="288"/>
    </location>
</feature>
<dbReference type="GO" id="GO:0043565">
    <property type="term" value="F:sequence-specific DNA binding"/>
    <property type="evidence" value="ECO:0007669"/>
    <property type="project" value="InterPro"/>
</dbReference>
<accession>V2Y7B6</accession>
<feature type="region of interest" description="Disordered" evidence="5">
    <location>
        <begin position="515"/>
        <end position="543"/>
    </location>
</feature>
<evidence type="ECO:0000256" key="2">
    <source>
        <dbReference type="ARBA" id="ARBA00022771"/>
    </source>
</evidence>
<evidence type="ECO:0000259" key="8">
    <source>
        <dbReference type="PROSITE" id="PS51293"/>
    </source>
</evidence>
<evidence type="ECO:0000259" key="9">
    <source>
        <dbReference type="PROSITE" id="PS51805"/>
    </source>
</evidence>
<keyword evidence="3" id="KW-0862">Zinc</keyword>
<dbReference type="AlphaFoldDB" id="V2Y7B6"/>
<dbReference type="InterPro" id="IPR034732">
    <property type="entry name" value="EPHD"/>
</dbReference>
<dbReference type="InterPro" id="IPR013083">
    <property type="entry name" value="Znf_RING/FYVE/PHD"/>
</dbReference>
<organism evidence="10 11">
    <name type="scientific">Moniliophthora roreri (strain MCA 2997)</name>
    <name type="common">Cocoa frosty pod rot fungus</name>
    <name type="synonym">Crinipellis roreri</name>
    <dbReference type="NCBI Taxonomy" id="1381753"/>
    <lineage>
        <taxon>Eukaryota</taxon>
        <taxon>Fungi</taxon>
        <taxon>Dikarya</taxon>
        <taxon>Basidiomycota</taxon>
        <taxon>Agaricomycotina</taxon>
        <taxon>Agaricomycetes</taxon>
        <taxon>Agaricomycetidae</taxon>
        <taxon>Agaricales</taxon>
        <taxon>Marasmiineae</taxon>
        <taxon>Marasmiaceae</taxon>
        <taxon>Moniliophthora</taxon>
    </lineage>
</organism>
<dbReference type="HOGENOM" id="CLU_001514_0_0_1"/>
<dbReference type="Pfam" id="PF13832">
    <property type="entry name" value="zf-HC5HC2H_2"/>
    <property type="match status" value="1"/>
</dbReference>
<dbReference type="GO" id="GO:0006355">
    <property type="term" value="P:regulation of DNA-templated transcription"/>
    <property type="evidence" value="ECO:0007669"/>
    <property type="project" value="InterPro"/>
</dbReference>
<dbReference type="OrthoDB" id="336088at2759"/>
<dbReference type="GO" id="GO:0003682">
    <property type="term" value="F:chromatin binding"/>
    <property type="evidence" value="ECO:0007669"/>
    <property type="project" value="InterPro"/>
</dbReference>
<feature type="domain" description="BAH" evidence="7">
    <location>
        <begin position="20"/>
        <end position="145"/>
    </location>
</feature>
<keyword evidence="11" id="KW-1185">Reference proteome</keyword>
<dbReference type="SMART" id="SM00439">
    <property type="entry name" value="BAH"/>
    <property type="match status" value="1"/>
</dbReference>
<dbReference type="InterPro" id="IPR019787">
    <property type="entry name" value="Znf_PHD-finger"/>
</dbReference>
<evidence type="ECO:0000313" key="10">
    <source>
        <dbReference type="EMBL" id="ESK87569.1"/>
    </source>
</evidence>
<dbReference type="Gene3D" id="3.30.40.10">
    <property type="entry name" value="Zinc/RING finger domain, C3HC4 (zinc finger)"/>
    <property type="match status" value="2"/>
</dbReference>
<feature type="compositionally biased region" description="Low complexity" evidence="5">
    <location>
        <begin position="242"/>
        <end position="254"/>
    </location>
</feature>
<dbReference type="PROSITE" id="PS51038">
    <property type="entry name" value="BAH"/>
    <property type="match status" value="1"/>
</dbReference>
<dbReference type="InterPro" id="IPR000679">
    <property type="entry name" value="Znf_GATA"/>
</dbReference>
<evidence type="ECO:0000256" key="3">
    <source>
        <dbReference type="ARBA" id="ARBA00022833"/>
    </source>
</evidence>
<dbReference type="PANTHER" id="PTHR47672">
    <property type="entry name" value="E3 UBIQUITIN-PROTEIN LIGASE SNT2"/>
    <property type="match status" value="1"/>
</dbReference>
<dbReference type="STRING" id="1381753.V2Y7B6"/>
<dbReference type="CDD" id="cd15497">
    <property type="entry name" value="PHD1_Snt2p_like"/>
    <property type="match status" value="1"/>
</dbReference>
<feature type="compositionally biased region" description="Polar residues" evidence="5">
    <location>
        <begin position="255"/>
        <end position="270"/>
    </location>
</feature>
<gene>
    <name evidence="10" type="ORF">Moror_1972</name>
</gene>
<dbReference type="Pfam" id="PF00628">
    <property type="entry name" value="PHD"/>
    <property type="match status" value="1"/>
</dbReference>
<dbReference type="InterPro" id="IPR011011">
    <property type="entry name" value="Znf_FYVE_PHD"/>
</dbReference>
<keyword evidence="1" id="KW-0479">Metal-binding</keyword>
<dbReference type="SMART" id="SM00249">
    <property type="entry name" value="PHD"/>
    <property type="match status" value="3"/>
</dbReference>
<dbReference type="InterPro" id="IPR029617">
    <property type="entry name" value="Snt2"/>
</dbReference>
<keyword evidence="2 4" id="KW-0863">Zinc-finger</keyword>
<evidence type="ECO:0000259" key="7">
    <source>
        <dbReference type="PROSITE" id="PS51038"/>
    </source>
</evidence>
<evidence type="ECO:0000259" key="6">
    <source>
        <dbReference type="PROSITE" id="PS50016"/>
    </source>
</evidence>
<dbReference type="EMBL" id="AWSO01000765">
    <property type="protein sequence ID" value="ESK87569.1"/>
    <property type="molecule type" value="Genomic_DNA"/>
</dbReference>
<dbReference type="InterPro" id="IPR017884">
    <property type="entry name" value="SANT_dom"/>
</dbReference>
<dbReference type="Gene3D" id="2.30.30.490">
    <property type="match status" value="1"/>
</dbReference>
<dbReference type="InterPro" id="IPR001965">
    <property type="entry name" value="Znf_PHD"/>
</dbReference>
<dbReference type="PROSITE" id="PS51293">
    <property type="entry name" value="SANT"/>
    <property type="match status" value="1"/>
</dbReference>